<accession>A0A068T353</accession>
<dbReference type="Gene3D" id="3.30.2000.20">
    <property type="match status" value="1"/>
</dbReference>
<name>A0A068T353_NEOGA</name>
<evidence type="ECO:0000313" key="2">
    <source>
        <dbReference type="Proteomes" id="UP000028186"/>
    </source>
</evidence>
<dbReference type="KEGG" id="ngl:RG1141_CH01690"/>
<dbReference type="AlphaFoldDB" id="A0A068T353"/>
<evidence type="ECO:0000313" key="1">
    <source>
        <dbReference type="EMBL" id="CDN52534.1"/>
    </source>
</evidence>
<protein>
    <recommendedName>
        <fullName evidence="3">Tail terminator</fullName>
    </recommendedName>
</protein>
<dbReference type="HOGENOM" id="CLU_1692121_0_0_5"/>
<dbReference type="eggNOG" id="ENOG5032ZW7">
    <property type="taxonomic scope" value="Bacteria"/>
</dbReference>
<dbReference type="Proteomes" id="UP000028186">
    <property type="component" value="Chromosome I"/>
</dbReference>
<sequence>MADYAGAEAAILARLQAGWTTTRITYQNETPADPWPPVIASPTPEDPDATILAPWVNLEIECFSAPIIGQGRPGNHVYRYDGLIEVHVFTPVGTRTALGKEYAVAIGEIFRRKKFYDQTPGCYVRTEDPYPAAGNSRSDDGNWFGTTMTCPFAYWHRG</sequence>
<dbReference type="PATRIC" id="fig|1028801.3.peg.161"/>
<gene>
    <name evidence="1" type="ORF">RG1141_CH01690</name>
</gene>
<reference evidence="2" key="1">
    <citation type="journal article" date="2014" name="BMC Genomics">
        <title>Genome sequencing of two Neorhizobium galegae strains reveals a noeT gene responsible for the unusual acetylation of the nodulation factors.</title>
        <authorList>
            <person name="Osterman J."/>
            <person name="Marsh J."/>
            <person name="Laine P.K."/>
            <person name="Zeng Z."/>
            <person name="Alatalo E."/>
            <person name="Sullivan J.T."/>
            <person name="Young J.P."/>
            <person name="Thomas-Oates J."/>
            <person name="Paulin L."/>
            <person name="Lindstrom K."/>
        </authorList>
    </citation>
    <scope>NUCLEOTIDE SEQUENCE [LARGE SCALE GENOMIC DNA]</scope>
    <source>
        <strain evidence="2">HAMBI 1141</strain>
    </source>
</reference>
<evidence type="ECO:0008006" key="3">
    <source>
        <dbReference type="Google" id="ProtNLM"/>
    </source>
</evidence>
<organism evidence="1 2">
    <name type="scientific">Neorhizobium galegae bv. officinalis bv. officinalis str. HAMBI 1141</name>
    <dbReference type="NCBI Taxonomy" id="1028801"/>
    <lineage>
        <taxon>Bacteria</taxon>
        <taxon>Pseudomonadati</taxon>
        <taxon>Pseudomonadota</taxon>
        <taxon>Alphaproteobacteria</taxon>
        <taxon>Hyphomicrobiales</taxon>
        <taxon>Rhizobiaceae</taxon>
        <taxon>Rhizobium/Agrobacterium group</taxon>
        <taxon>Neorhizobium</taxon>
    </lineage>
</organism>
<dbReference type="RefSeq" id="WP_038539558.1">
    <property type="nucleotide sequence ID" value="NZ_HG938355.1"/>
</dbReference>
<dbReference type="EMBL" id="HG938355">
    <property type="protein sequence ID" value="CDN52534.1"/>
    <property type="molecule type" value="Genomic_DNA"/>
</dbReference>
<proteinExistence type="predicted"/>